<sequence length="111" mass="12102">MSRYMALFVGAGDSQQKEAVPDEVSERFMKAWGEWHADHADAIIESGSPLGPNLRVIHDRTETFTNQLVAWMIVEASSAAEAAAMFTHHPHVLLLSGNAVDVMELLSVPTG</sequence>
<gene>
    <name evidence="1" type="ORF">OJ962_30580</name>
</gene>
<comment type="caution">
    <text evidence="1">The sequence shown here is derived from an EMBL/GenBank/DDBJ whole genome shotgun (WGS) entry which is preliminary data.</text>
</comment>
<dbReference type="RefSeq" id="WP_270006817.1">
    <property type="nucleotide sequence ID" value="NZ_JAPCID010000067.1"/>
</dbReference>
<accession>A0ABT4RTH4</accession>
<dbReference type="EMBL" id="JAPCID010000067">
    <property type="protein sequence ID" value="MDA0141878.1"/>
    <property type="molecule type" value="Genomic_DNA"/>
</dbReference>
<reference evidence="1" key="1">
    <citation type="submission" date="2022-10" db="EMBL/GenBank/DDBJ databases">
        <title>The WGS of Solirubrobacter sp. CPCC 204708.</title>
        <authorList>
            <person name="Jiang Z."/>
        </authorList>
    </citation>
    <scope>NUCLEOTIDE SEQUENCE</scope>
    <source>
        <strain evidence="1">CPCC 204708</strain>
    </source>
</reference>
<keyword evidence="2" id="KW-1185">Reference proteome</keyword>
<name>A0ABT4RTH4_9ACTN</name>
<dbReference type="Proteomes" id="UP001147700">
    <property type="component" value="Unassembled WGS sequence"/>
</dbReference>
<organism evidence="1 2">
    <name type="scientific">Solirubrobacter deserti</name>
    <dbReference type="NCBI Taxonomy" id="2282478"/>
    <lineage>
        <taxon>Bacteria</taxon>
        <taxon>Bacillati</taxon>
        <taxon>Actinomycetota</taxon>
        <taxon>Thermoleophilia</taxon>
        <taxon>Solirubrobacterales</taxon>
        <taxon>Solirubrobacteraceae</taxon>
        <taxon>Solirubrobacter</taxon>
    </lineage>
</organism>
<evidence type="ECO:0000313" key="1">
    <source>
        <dbReference type="EMBL" id="MDA0141878.1"/>
    </source>
</evidence>
<proteinExistence type="predicted"/>
<protein>
    <recommendedName>
        <fullName evidence="3">YCII-related domain-containing protein</fullName>
    </recommendedName>
</protein>
<evidence type="ECO:0008006" key="3">
    <source>
        <dbReference type="Google" id="ProtNLM"/>
    </source>
</evidence>
<evidence type="ECO:0000313" key="2">
    <source>
        <dbReference type="Proteomes" id="UP001147700"/>
    </source>
</evidence>